<evidence type="ECO:0000313" key="2">
    <source>
        <dbReference type="Proteomes" id="UP000317572"/>
    </source>
</evidence>
<evidence type="ECO:0000313" key="1">
    <source>
        <dbReference type="EMBL" id="QDL32371.1"/>
    </source>
</evidence>
<dbReference type="GO" id="GO:0016301">
    <property type="term" value="F:kinase activity"/>
    <property type="evidence" value="ECO:0007669"/>
    <property type="project" value="UniProtKB-KW"/>
</dbReference>
<proteinExistence type="predicted"/>
<reference evidence="1 2" key="1">
    <citation type="submission" date="2018-11" db="EMBL/GenBank/DDBJ databases">
        <title>The first complete genome of Serratia liquefaciens isolated from metalophyte plant revel distinctness adaptive mechanisms in an extreme habitat.</title>
        <authorList>
            <person name="Caneschi W.L."/>
            <person name="Sanchez A.B."/>
            <person name="Felestrino E.B."/>
            <person name="Assis R.A.B."/>
            <person name="Lemes C.G.C."/>
            <person name="Cordeiro I.F."/>
            <person name="Fonseca N.P."/>
            <person name="Villa M."/>
            <person name="Vieira I.T."/>
            <person name="Moraes L.A."/>
            <person name="Kamino L.H.Y."/>
            <person name="do Carmo F."/>
            <person name="Garcia C.M."/>
            <person name="Almeida N.F."/>
            <person name="Silva R.S."/>
            <person name="Ferro J.A."/>
            <person name="Ferro M.I.T."/>
            <person name="Varani A.M."/>
            <person name="Ferreira R.M."/>
            <person name="dos Santos V.L."/>
            <person name="Silva U.C."/>
            <person name="Setubal J.C."/>
            <person name="Moreira L.M."/>
        </authorList>
    </citation>
    <scope>NUCLEOTIDE SEQUENCE [LARGE SCALE GENOMIC DNA]</scope>
    <source>
        <strain evidence="1 2">FG3</strain>
    </source>
</reference>
<dbReference type="AlphaFoldDB" id="A0A515CW35"/>
<dbReference type="Proteomes" id="UP000317572">
    <property type="component" value="Chromosome"/>
</dbReference>
<gene>
    <name evidence="1" type="ORF">EGO53_11440</name>
</gene>
<sequence>MSDIADPSTNAEQAAMQLVVELIRAERVPMHHSNVDGVLSMYDQALNHFKKLNNGESDS</sequence>
<organism evidence="1 2">
    <name type="scientific">Serratia liquefaciens</name>
    <dbReference type="NCBI Taxonomy" id="614"/>
    <lineage>
        <taxon>Bacteria</taxon>
        <taxon>Pseudomonadati</taxon>
        <taxon>Pseudomonadota</taxon>
        <taxon>Gammaproteobacteria</taxon>
        <taxon>Enterobacterales</taxon>
        <taxon>Yersiniaceae</taxon>
        <taxon>Serratia</taxon>
    </lineage>
</organism>
<accession>A0A515CW35</accession>
<dbReference type="EMBL" id="CP033893">
    <property type="protein sequence ID" value="QDL32371.1"/>
    <property type="molecule type" value="Genomic_DNA"/>
</dbReference>
<dbReference type="RefSeq" id="WP_142815302.1">
    <property type="nucleotide sequence ID" value="NZ_CP033893.1"/>
</dbReference>
<protein>
    <submittedName>
        <fullName evidence="1">ATP-NAD kinase</fullName>
    </submittedName>
</protein>
<name>A0A515CW35_SERLI</name>
<keyword evidence="1" id="KW-0808">Transferase</keyword>
<keyword evidence="1" id="KW-0418">Kinase</keyword>